<comment type="caution">
    <text evidence="3">The sequence shown here is derived from an EMBL/GenBank/DDBJ whole genome shotgun (WGS) entry which is preliminary data.</text>
</comment>
<dbReference type="PANTHER" id="PTHR11559">
    <property type="entry name" value="CARBOXYLESTERASE"/>
    <property type="match status" value="1"/>
</dbReference>
<dbReference type="PROSITE" id="PS00941">
    <property type="entry name" value="CARBOXYLESTERASE_B_2"/>
    <property type="match status" value="1"/>
</dbReference>
<evidence type="ECO:0000313" key="3">
    <source>
        <dbReference type="EMBL" id="PCG64456.1"/>
    </source>
</evidence>
<evidence type="ECO:0000259" key="2">
    <source>
        <dbReference type="Pfam" id="PF00135"/>
    </source>
</evidence>
<dbReference type="EMBL" id="NWSH01005083">
    <property type="protein sequence ID" value="PCG64456.1"/>
    <property type="molecule type" value="Genomic_DNA"/>
</dbReference>
<dbReference type="Pfam" id="PF00135">
    <property type="entry name" value="COesterase"/>
    <property type="match status" value="1"/>
</dbReference>
<name>A0A2A4IYB2_HELVI</name>
<proteinExistence type="predicted"/>
<sequence>MGIPYAQPPVGDLRFMAPQPVDPWDDTLTATKEKRACIQFNNDVKKGQSLGWYGVEDCLYLDVFTPAIDEKGRAVIMFIYNDHFLNSYNKTKDYAPDFFIEEDVVIVTISHRLSALGFLSLENEILPGNSGLKDIVEGLEWVRDNIEQFGGDSNRITLMGLQGGAAAVDLLIHTKAKDLFNGAILQSGTSWTSAYLQEKVRDRAFRLGEMMNITTSNDIKLLTDLQGIAAPDILSRDLHASPSDYFKETQKSVVAFGPIVEDHPNGLITEYPEHSTEKIDIPIMIGANSREGLESMLQYLIEPRYISFLKKDFPLLLPRRLKFQFNPLTDVYDEAAQEIRDLYFKDGKVTLKSVPDLITYIGDATTNYAVDYTARVYSERSLKPVYYYHFDYISKLNENKHNLMKHSSMEDGTWGTATGDEMCYLFRCPSLEKEYLKIEETEAEEKIIQKKMIKLWTNFAKYGNPTPDNDEVLAGLKWPSYTVESKEYLLIDSQMEVKKDLYKKRFNFWDQFIDKWEKLAVDGVISESGNKKDEL</sequence>
<dbReference type="InterPro" id="IPR029058">
    <property type="entry name" value="AB_hydrolase_fold"/>
</dbReference>
<evidence type="ECO:0000256" key="1">
    <source>
        <dbReference type="ARBA" id="ARBA00023180"/>
    </source>
</evidence>
<organism evidence="3">
    <name type="scientific">Heliothis virescens</name>
    <name type="common">Tobacco budworm moth</name>
    <dbReference type="NCBI Taxonomy" id="7102"/>
    <lineage>
        <taxon>Eukaryota</taxon>
        <taxon>Metazoa</taxon>
        <taxon>Ecdysozoa</taxon>
        <taxon>Arthropoda</taxon>
        <taxon>Hexapoda</taxon>
        <taxon>Insecta</taxon>
        <taxon>Pterygota</taxon>
        <taxon>Neoptera</taxon>
        <taxon>Endopterygota</taxon>
        <taxon>Lepidoptera</taxon>
        <taxon>Glossata</taxon>
        <taxon>Ditrysia</taxon>
        <taxon>Noctuoidea</taxon>
        <taxon>Noctuidae</taxon>
        <taxon>Heliothinae</taxon>
        <taxon>Heliothis</taxon>
    </lineage>
</organism>
<keyword evidence="1" id="KW-0325">Glycoprotein</keyword>
<gene>
    <name evidence="3" type="ORF">B5V51_10630</name>
</gene>
<dbReference type="STRING" id="7102.A0A2A4IYB2"/>
<protein>
    <recommendedName>
        <fullName evidence="2">Carboxylesterase type B domain-containing protein</fullName>
    </recommendedName>
</protein>
<dbReference type="InterPro" id="IPR050309">
    <property type="entry name" value="Type-B_Carboxylest/Lipase"/>
</dbReference>
<dbReference type="InterPro" id="IPR002018">
    <property type="entry name" value="CarbesteraseB"/>
</dbReference>
<dbReference type="AlphaFoldDB" id="A0A2A4IYB2"/>
<dbReference type="SUPFAM" id="SSF53474">
    <property type="entry name" value="alpha/beta-Hydrolases"/>
    <property type="match status" value="1"/>
</dbReference>
<dbReference type="Gene3D" id="3.40.50.1820">
    <property type="entry name" value="alpha/beta hydrolase"/>
    <property type="match status" value="1"/>
</dbReference>
<dbReference type="InterPro" id="IPR019819">
    <property type="entry name" value="Carboxylesterase_B_CS"/>
</dbReference>
<feature type="domain" description="Carboxylesterase type B" evidence="2">
    <location>
        <begin position="2"/>
        <end position="509"/>
    </location>
</feature>
<reference evidence="3" key="1">
    <citation type="submission" date="2017-09" db="EMBL/GenBank/DDBJ databases">
        <title>Contemporary evolution of a Lepidopteran species, Heliothis virescens, in response to modern agricultural practices.</title>
        <authorList>
            <person name="Fritz M.L."/>
            <person name="Deyonke A.M."/>
            <person name="Papanicolaou A."/>
            <person name="Micinski S."/>
            <person name="Westbrook J."/>
            <person name="Gould F."/>
        </authorList>
    </citation>
    <scope>NUCLEOTIDE SEQUENCE [LARGE SCALE GENOMIC DNA]</scope>
    <source>
        <strain evidence="3">HvINT-</strain>
        <tissue evidence="3">Whole body</tissue>
    </source>
</reference>
<accession>A0A2A4IYB2</accession>